<dbReference type="PROSITE" id="PS00216">
    <property type="entry name" value="SUGAR_TRANSPORT_1"/>
    <property type="match status" value="1"/>
</dbReference>
<dbReference type="RefSeq" id="XP_060453889.1">
    <property type="nucleotide sequence ID" value="XM_060596947.1"/>
</dbReference>
<feature type="domain" description="Major facilitator superfamily (MFS) profile" evidence="7">
    <location>
        <begin position="57"/>
        <end position="497"/>
    </location>
</feature>
<feature type="transmembrane region" description="Helical" evidence="6">
    <location>
        <begin position="443"/>
        <end position="463"/>
    </location>
</feature>
<feature type="transmembrane region" description="Helical" evidence="6">
    <location>
        <begin position="346"/>
        <end position="366"/>
    </location>
</feature>
<reference evidence="8" key="1">
    <citation type="journal article" date="2023" name="BMC Genomics">
        <title>Chromosome-level genome assemblies of Cutaneotrichosporon spp. (Trichosporonales, Basidiomycota) reveal imbalanced evolution between nucleotide sequences and chromosome synteny.</title>
        <authorList>
            <person name="Kobayashi Y."/>
            <person name="Kayamori A."/>
            <person name="Aoki K."/>
            <person name="Shiwa Y."/>
            <person name="Matsutani M."/>
            <person name="Fujita N."/>
            <person name="Sugita T."/>
            <person name="Iwasaki W."/>
            <person name="Tanaka N."/>
            <person name="Takashima M."/>
        </authorList>
    </citation>
    <scope>NUCLEOTIDE SEQUENCE</scope>
    <source>
        <strain evidence="8">HIS019</strain>
    </source>
</reference>
<dbReference type="InterPro" id="IPR036259">
    <property type="entry name" value="MFS_trans_sf"/>
</dbReference>
<keyword evidence="5 6" id="KW-0472">Membrane</keyword>
<feature type="transmembrane region" description="Helical" evidence="6">
    <location>
        <begin position="44"/>
        <end position="65"/>
    </location>
</feature>
<accession>A0AA48II92</accession>
<dbReference type="InterPro" id="IPR050360">
    <property type="entry name" value="MFS_Sugar_Transporters"/>
</dbReference>
<dbReference type="GO" id="GO:0005351">
    <property type="term" value="F:carbohydrate:proton symporter activity"/>
    <property type="evidence" value="ECO:0007669"/>
    <property type="project" value="TreeGrafter"/>
</dbReference>
<dbReference type="PROSITE" id="PS50850">
    <property type="entry name" value="MFS"/>
    <property type="match status" value="1"/>
</dbReference>
<dbReference type="PANTHER" id="PTHR48022">
    <property type="entry name" value="PLASTIDIC GLUCOSE TRANSPORTER 4"/>
    <property type="match status" value="1"/>
</dbReference>
<evidence type="ECO:0000313" key="9">
    <source>
        <dbReference type="Proteomes" id="UP001233271"/>
    </source>
</evidence>
<dbReference type="KEGG" id="ccac:CcaHIS019_0113410"/>
<feature type="transmembrane region" description="Helical" evidence="6">
    <location>
        <begin position="408"/>
        <end position="431"/>
    </location>
</feature>
<comment type="similarity">
    <text evidence="2">Belongs to the major facilitator superfamily. Sugar transporter (TC 2.A.1.1) family.</text>
</comment>
<dbReference type="EMBL" id="AP028212">
    <property type="protein sequence ID" value="BEI88623.1"/>
    <property type="molecule type" value="Genomic_DNA"/>
</dbReference>
<evidence type="ECO:0000256" key="4">
    <source>
        <dbReference type="ARBA" id="ARBA00022989"/>
    </source>
</evidence>
<name>A0AA48II92_9TREE</name>
<feature type="transmembrane region" description="Helical" evidence="6">
    <location>
        <begin position="158"/>
        <end position="180"/>
    </location>
</feature>
<dbReference type="AlphaFoldDB" id="A0AA48II92"/>
<dbReference type="GO" id="GO:0016020">
    <property type="term" value="C:membrane"/>
    <property type="evidence" value="ECO:0007669"/>
    <property type="project" value="UniProtKB-SubCell"/>
</dbReference>
<dbReference type="SUPFAM" id="SSF103473">
    <property type="entry name" value="MFS general substrate transporter"/>
    <property type="match status" value="1"/>
</dbReference>
<feature type="transmembrane region" description="Helical" evidence="6">
    <location>
        <begin position="224"/>
        <end position="243"/>
    </location>
</feature>
<gene>
    <name evidence="8" type="ORF">CcaverHIS019_0113410</name>
</gene>
<protein>
    <recommendedName>
        <fullName evidence="7">Major facilitator superfamily (MFS) profile domain-containing protein</fullName>
    </recommendedName>
</protein>
<evidence type="ECO:0000256" key="3">
    <source>
        <dbReference type="ARBA" id="ARBA00022692"/>
    </source>
</evidence>
<feature type="transmembrane region" description="Helical" evidence="6">
    <location>
        <begin position="107"/>
        <end position="126"/>
    </location>
</feature>
<proteinExistence type="inferred from homology"/>
<evidence type="ECO:0000256" key="1">
    <source>
        <dbReference type="ARBA" id="ARBA00004141"/>
    </source>
</evidence>
<comment type="subcellular location">
    <subcellularLocation>
        <location evidence="1">Membrane</location>
        <topology evidence="1">Multi-pass membrane protein</topology>
    </subcellularLocation>
</comment>
<keyword evidence="9" id="KW-1185">Reference proteome</keyword>
<feature type="transmembrane region" description="Helical" evidence="6">
    <location>
        <begin position="313"/>
        <end position="334"/>
    </location>
</feature>
<dbReference type="InterPro" id="IPR005828">
    <property type="entry name" value="MFS_sugar_transport-like"/>
</dbReference>
<evidence type="ECO:0000256" key="2">
    <source>
        <dbReference type="ARBA" id="ARBA00010992"/>
    </source>
</evidence>
<dbReference type="GeneID" id="85492494"/>
<keyword evidence="4 6" id="KW-1133">Transmembrane helix</keyword>
<feature type="transmembrane region" description="Helical" evidence="6">
    <location>
        <begin position="192"/>
        <end position="212"/>
    </location>
</feature>
<dbReference type="Pfam" id="PF00083">
    <property type="entry name" value="Sugar_tr"/>
    <property type="match status" value="1"/>
</dbReference>
<feature type="transmembrane region" description="Helical" evidence="6">
    <location>
        <begin position="375"/>
        <end position="396"/>
    </location>
</feature>
<evidence type="ECO:0000256" key="5">
    <source>
        <dbReference type="ARBA" id="ARBA00023136"/>
    </source>
</evidence>
<sequence length="542" mass="60679">MSVHVLEHDKPVSTIQHVEAQDDKEVDAADGSGLMKSPIDHLSIYQTLWIFKRVVIFIILVYTGYVCEGFELNAGGTIVANKGFLKQFGARDQEGVRALDPTWLSTWGAMLNVGQIVTFTHISWVADRWGRKTAFYLAWLWLMAGCMIMNFATTSGVWAIAKLCNGAGIGVLQVVCQVYVMEICPDKIRGGMVIFQAVWTAIGGIICSIMMQQLNKHYPEDFRLPLRILWAPIGLMLICWSIVPESPWYHARRGNEEAARNAMRRLYGNIPWYNYDEEYGIILRTLEHEKASLAKNKPRFRDVFKGVNLRRTLTVMIVAVCQQFAGLAIISTYNTYFFSLVGMEDPFLATLILSCVALLAVTLWALSADRLGRRMIVNICQTCVVVICFVVGALYYTGASMGNKAAGTALLVICCIWQFTYQAVAMCYYLYSAELPSAILRIKTGPITFFTNSITGIATVYATPPMLLALNLRAAFVYGALSVPMCILMWLYLPETKCRSAAEIDELFENKVPAWKWSKTVTTIEEELAAVQRARGARPEDA</sequence>
<feature type="transmembrane region" description="Helical" evidence="6">
    <location>
        <begin position="133"/>
        <end position="152"/>
    </location>
</feature>
<dbReference type="InterPro" id="IPR005829">
    <property type="entry name" value="Sugar_transporter_CS"/>
</dbReference>
<organism evidence="8 9">
    <name type="scientific">Cutaneotrichosporon cavernicola</name>
    <dbReference type="NCBI Taxonomy" id="279322"/>
    <lineage>
        <taxon>Eukaryota</taxon>
        <taxon>Fungi</taxon>
        <taxon>Dikarya</taxon>
        <taxon>Basidiomycota</taxon>
        <taxon>Agaricomycotina</taxon>
        <taxon>Tremellomycetes</taxon>
        <taxon>Trichosporonales</taxon>
        <taxon>Trichosporonaceae</taxon>
        <taxon>Cutaneotrichosporon</taxon>
    </lineage>
</organism>
<dbReference type="InterPro" id="IPR020846">
    <property type="entry name" value="MFS_dom"/>
</dbReference>
<dbReference type="PANTHER" id="PTHR48022:SF2">
    <property type="entry name" value="PLASTIDIC GLUCOSE TRANSPORTER 4"/>
    <property type="match status" value="1"/>
</dbReference>
<keyword evidence="3 6" id="KW-0812">Transmembrane</keyword>
<evidence type="ECO:0000259" key="7">
    <source>
        <dbReference type="PROSITE" id="PS50850"/>
    </source>
</evidence>
<dbReference type="Proteomes" id="UP001233271">
    <property type="component" value="Chromosome 1"/>
</dbReference>
<evidence type="ECO:0000256" key="6">
    <source>
        <dbReference type="SAM" id="Phobius"/>
    </source>
</evidence>
<evidence type="ECO:0000313" key="8">
    <source>
        <dbReference type="EMBL" id="BEI88623.1"/>
    </source>
</evidence>
<dbReference type="Gene3D" id="1.20.1250.20">
    <property type="entry name" value="MFS general substrate transporter like domains"/>
    <property type="match status" value="1"/>
</dbReference>
<feature type="transmembrane region" description="Helical" evidence="6">
    <location>
        <begin position="475"/>
        <end position="493"/>
    </location>
</feature>